<dbReference type="EMBL" id="JAYKXP010000065">
    <property type="protein sequence ID" value="KAK7032394.1"/>
    <property type="molecule type" value="Genomic_DNA"/>
</dbReference>
<feature type="compositionally biased region" description="Acidic residues" evidence="1">
    <location>
        <begin position="349"/>
        <end position="361"/>
    </location>
</feature>
<feature type="compositionally biased region" description="Low complexity" evidence="1">
    <location>
        <begin position="382"/>
        <end position="402"/>
    </location>
</feature>
<evidence type="ECO:0000256" key="1">
    <source>
        <dbReference type="SAM" id="MobiDB-lite"/>
    </source>
</evidence>
<comment type="caution">
    <text evidence="2">The sequence shown here is derived from an EMBL/GenBank/DDBJ whole genome shotgun (WGS) entry which is preliminary data.</text>
</comment>
<dbReference type="AlphaFoldDB" id="A0AAW0BZ71"/>
<dbReference type="Proteomes" id="UP001383192">
    <property type="component" value="Unassembled WGS sequence"/>
</dbReference>
<accession>A0AAW0BZ71</accession>
<name>A0AAW0BZ71_9AGAR</name>
<sequence length="565" mass="62759">MNHVNLFRGLQMETGALVSGSAVVQYLSRRQLSPSDLDIFVTKDYVLLIGRFLFQRGYVFSPMVTLMDGRKRLSEEQPLDFVEAVYDELIKAKPNTGEVADRYEVTEIAGVFNFVKATGGNGERVQVIATEGEPRFVFVFTNFRVSLALVMNIASATEVVSLYPWTSFVENRALYLKKDTRAVLSARRKYEDRGWASIDMLSAEQYLDRSSELSSVPRWVGDGRCWVLRFSSLCPALYMGTMKRSLALTSWSLSCRHPSFVAVSTARLDKAYLSRRYYVLSGAELAVRVHSCFAAFGESAPRIQVLPSVVDTEVGSTVEEDRAISQGSIAPGSRPGLVGSRDVVMSVASDDDGSDFSDAESAEVRAQLDPGQVEPVSRVRCSSSSGDDSMESDSTISASSDSSWDGLDVWRHTNGVRGCTHLVIGPKYPPDDAVFDYLRGFYPLLLEAHRRGRVLEKLRCAFRRAMYPCPSDDVVVQCPSAFVPASVLRCLTDVAWSGLWEEEEVDFHVAFAYDSSSRSIHTTCEFRVPEDHLDSVKKDVADWVVWTDDWSEGRVTFSVASVGSD</sequence>
<protein>
    <submittedName>
        <fullName evidence="2">Uncharacterized protein</fullName>
    </submittedName>
</protein>
<keyword evidence="3" id="KW-1185">Reference proteome</keyword>
<proteinExistence type="predicted"/>
<organism evidence="2 3">
    <name type="scientific">Paramarasmius palmivorus</name>
    <dbReference type="NCBI Taxonomy" id="297713"/>
    <lineage>
        <taxon>Eukaryota</taxon>
        <taxon>Fungi</taxon>
        <taxon>Dikarya</taxon>
        <taxon>Basidiomycota</taxon>
        <taxon>Agaricomycotina</taxon>
        <taxon>Agaricomycetes</taxon>
        <taxon>Agaricomycetidae</taxon>
        <taxon>Agaricales</taxon>
        <taxon>Marasmiineae</taxon>
        <taxon>Marasmiaceae</taxon>
        <taxon>Paramarasmius</taxon>
    </lineage>
</organism>
<gene>
    <name evidence="2" type="ORF">VNI00_013142</name>
</gene>
<reference evidence="2 3" key="1">
    <citation type="submission" date="2024-01" db="EMBL/GenBank/DDBJ databases">
        <title>A draft genome for a cacao thread blight-causing isolate of Paramarasmius palmivorus.</title>
        <authorList>
            <person name="Baruah I.K."/>
            <person name="Bukari Y."/>
            <person name="Amoako-Attah I."/>
            <person name="Meinhardt L.W."/>
            <person name="Bailey B.A."/>
            <person name="Cohen S.P."/>
        </authorList>
    </citation>
    <scope>NUCLEOTIDE SEQUENCE [LARGE SCALE GENOMIC DNA]</scope>
    <source>
        <strain evidence="2 3">GH-12</strain>
    </source>
</reference>
<evidence type="ECO:0000313" key="2">
    <source>
        <dbReference type="EMBL" id="KAK7032394.1"/>
    </source>
</evidence>
<feature type="region of interest" description="Disordered" evidence="1">
    <location>
        <begin position="349"/>
        <end position="402"/>
    </location>
</feature>
<evidence type="ECO:0000313" key="3">
    <source>
        <dbReference type="Proteomes" id="UP001383192"/>
    </source>
</evidence>